<sequence length="81" mass="9017">MREQIDIGYQTFVSDGDDAFGAIREVSADSLVVYVENAGDFHVPLDAVEAVHFQKVIFDCGKLDRRLREAIGHAHDAESRP</sequence>
<accession>A0A172WQ48</accession>
<evidence type="ECO:0000313" key="1">
    <source>
        <dbReference type="EMBL" id="ANF25487.1"/>
    </source>
</evidence>
<evidence type="ECO:0008006" key="3">
    <source>
        <dbReference type="Google" id="ProtNLM"/>
    </source>
</evidence>
<dbReference type="Proteomes" id="UP000077787">
    <property type="component" value="Chromosome"/>
</dbReference>
<dbReference type="OrthoDB" id="7659036at2"/>
<reference evidence="1 2" key="1">
    <citation type="submission" date="2016-05" db="EMBL/GenBank/DDBJ databases">
        <title>Genome sequence of Pseudomonas stutzeri 273 and identification of the exopolysaccharide biosynthesis locus.</title>
        <authorList>
            <person name="Wu S."/>
            <person name="Sun C."/>
        </authorList>
    </citation>
    <scope>NUCLEOTIDE SEQUENCE [LARGE SCALE GENOMIC DNA]</scope>
    <source>
        <strain evidence="1 2">273</strain>
    </source>
</reference>
<name>A0A172WQ48_STUST</name>
<dbReference type="RefSeq" id="WP_045430973.1">
    <property type="nucleotide sequence ID" value="NZ_CP015641.1"/>
</dbReference>
<dbReference type="AlphaFoldDB" id="A0A172WQ48"/>
<evidence type="ECO:0000313" key="2">
    <source>
        <dbReference type="Proteomes" id="UP000077787"/>
    </source>
</evidence>
<proteinExistence type="predicted"/>
<gene>
    <name evidence="1" type="ORF">PS273GM_10170</name>
</gene>
<organism evidence="1 2">
    <name type="scientific">Stutzerimonas stutzeri</name>
    <name type="common">Pseudomonas stutzeri</name>
    <dbReference type="NCBI Taxonomy" id="316"/>
    <lineage>
        <taxon>Bacteria</taxon>
        <taxon>Pseudomonadati</taxon>
        <taxon>Pseudomonadota</taxon>
        <taxon>Gammaproteobacteria</taxon>
        <taxon>Pseudomonadales</taxon>
        <taxon>Pseudomonadaceae</taxon>
        <taxon>Stutzerimonas</taxon>
    </lineage>
</organism>
<dbReference type="EMBL" id="CP015641">
    <property type="protein sequence ID" value="ANF25487.1"/>
    <property type="molecule type" value="Genomic_DNA"/>
</dbReference>
<protein>
    <recommendedName>
        <fullName evidence="3">DUF2171 domain-containing protein</fullName>
    </recommendedName>
</protein>